<dbReference type="SUPFAM" id="SSF51316">
    <property type="entry name" value="Mss4-like"/>
    <property type="match status" value="2"/>
</dbReference>
<name>A0AAD7F793_9AGAR</name>
<evidence type="ECO:0000256" key="1">
    <source>
        <dbReference type="ARBA" id="ARBA00005495"/>
    </source>
</evidence>
<dbReference type="AlphaFoldDB" id="A0AAD7F793"/>
<evidence type="ECO:0000256" key="2">
    <source>
        <dbReference type="ARBA" id="ARBA00022723"/>
    </source>
</evidence>
<dbReference type="PANTHER" id="PTHR28620:SF1">
    <property type="entry name" value="CENP-V_GFA DOMAIN-CONTAINING PROTEIN"/>
    <property type="match status" value="1"/>
</dbReference>
<dbReference type="InterPro" id="IPR006913">
    <property type="entry name" value="CENP-V/GFA"/>
</dbReference>
<organism evidence="5 6">
    <name type="scientific">Mycena albidolilacea</name>
    <dbReference type="NCBI Taxonomy" id="1033008"/>
    <lineage>
        <taxon>Eukaryota</taxon>
        <taxon>Fungi</taxon>
        <taxon>Dikarya</taxon>
        <taxon>Basidiomycota</taxon>
        <taxon>Agaricomycotina</taxon>
        <taxon>Agaricomycetes</taxon>
        <taxon>Agaricomycetidae</taxon>
        <taxon>Agaricales</taxon>
        <taxon>Marasmiineae</taxon>
        <taxon>Mycenaceae</taxon>
        <taxon>Mycena</taxon>
    </lineage>
</organism>
<proteinExistence type="inferred from homology"/>
<evidence type="ECO:0000313" key="5">
    <source>
        <dbReference type="EMBL" id="KAJ7368861.1"/>
    </source>
</evidence>
<dbReference type="Proteomes" id="UP001218218">
    <property type="component" value="Unassembled WGS sequence"/>
</dbReference>
<dbReference type="PANTHER" id="PTHR28620">
    <property type="entry name" value="CENTROMERE PROTEIN V"/>
    <property type="match status" value="1"/>
</dbReference>
<accession>A0AAD7F793</accession>
<dbReference type="Gene3D" id="2.170.150.70">
    <property type="match status" value="2"/>
</dbReference>
<sequence>MSKTTETLELISYRGNCHCGAFKFIFKAPELKEAESCNCSICSKKGCLWVFPSSSGLVSVVQGNEDTTLKNYEFGLKTHKFCPTCGTPVMARVHDAAEGKAIAINIRALADVDFDSLKMLTNDGAALEPLYQAPEALDVGPVPAGSVLYNSNCHCGAITYALLNPEKISRIVECNCSICWRDAALWIHPAKTAVTFKGLESMAEYTFGRKTTYHGFCKICGVAIRERFTAPNREHGTALNVRAMNGIDLAAMAVKKNNGKAGLPYQV</sequence>
<dbReference type="EMBL" id="JARIHO010000001">
    <property type="protein sequence ID" value="KAJ7368861.1"/>
    <property type="molecule type" value="Genomic_DNA"/>
</dbReference>
<dbReference type="GO" id="GO:0016846">
    <property type="term" value="F:carbon-sulfur lyase activity"/>
    <property type="evidence" value="ECO:0007669"/>
    <property type="project" value="InterPro"/>
</dbReference>
<dbReference type="PROSITE" id="PS51891">
    <property type="entry name" value="CENP_V_GFA"/>
    <property type="match status" value="2"/>
</dbReference>
<protein>
    <submittedName>
        <fullName evidence="5">Glutathione-dependent formaldehyde-activating enzyme</fullName>
    </submittedName>
</protein>
<comment type="caution">
    <text evidence="5">The sequence shown here is derived from an EMBL/GenBank/DDBJ whole genome shotgun (WGS) entry which is preliminary data.</text>
</comment>
<dbReference type="Pfam" id="PF04828">
    <property type="entry name" value="GFA"/>
    <property type="match status" value="2"/>
</dbReference>
<dbReference type="GO" id="GO:0046872">
    <property type="term" value="F:metal ion binding"/>
    <property type="evidence" value="ECO:0007669"/>
    <property type="project" value="UniProtKB-KW"/>
</dbReference>
<feature type="domain" description="CENP-V/GFA" evidence="4">
    <location>
        <begin position="13"/>
        <end position="128"/>
    </location>
</feature>
<keyword evidence="6" id="KW-1185">Reference proteome</keyword>
<feature type="domain" description="CENP-V/GFA" evidence="4">
    <location>
        <begin position="149"/>
        <end position="266"/>
    </location>
</feature>
<evidence type="ECO:0000313" key="6">
    <source>
        <dbReference type="Proteomes" id="UP001218218"/>
    </source>
</evidence>
<keyword evidence="2" id="KW-0479">Metal-binding</keyword>
<comment type="similarity">
    <text evidence="1">Belongs to the Gfa family.</text>
</comment>
<evidence type="ECO:0000259" key="4">
    <source>
        <dbReference type="PROSITE" id="PS51891"/>
    </source>
</evidence>
<evidence type="ECO:0000256" key="3">
    <source>
        <dbReference type="ARBA" id="ARBA00022833"/>
    </source>
</evidence>
<reference evidence="5" key="1">
    <citation type="submission" date="2023-03" db="EMBL/GenBank/DDBJ databases">
        <title>Massive genome expansion in bonnet fungi (Mycena s.s.) driven by repeated elements and novel gene families across ecological guilds.</title>
        <authorList>
            <consortium name="Lawrence Berkeley National Laboratory"/>
            <person name="Harder C.B."/>
            <person name="Miyauchi S."/>
            <person name="Viragh M."/>
            <person name="Kuo A."/>
            <person name="Thoen E."/>
            <person name="Andreopoulos B."/>
            <person name="Lu D."/>
            <person name="Skrede I."/>
            <person name="Drula E."/>
            <person name="Henrissat B."/>
            <person name="Morin E."/>
            <person name="Kohler A."/>
            <person name="Barry K."/>
            <person name="LaButti K."/>
            <person name="Morin E."/>
            <person name="Salamov A."/>
            <person name="Lipzen A."/>
            <person name="Mereny Z."/>
            <person name="Hegedus B."/>
            <person name="Baldrian P."/>
            <person name="Stursova M."/>
            <person name="Weitz H."/>
            <person name="Taylor A."/>
            <person name="Grigoriev I.V."/>
            <person name="Nagy L.G."/>
            <person name="Martin F."/>
            <person name="Kauserud H."/>
        </authorList>
    </citation>
    <scope>NUCLEOTIDE SEQUENCE</scope>
    <source>
        <strain evidence="5">CBHHK002</strain>
    </source>
</reference>
<keyword evidence="3" id="KW-0862">Zinc</keyword>
<dbReference type="InterPro" id="IPR011057">
    <property type="entry name" value="Mss4-like_sf"/>
</dbReference>
<gene>
    <name evidence="5" type="ORF">DFH08DRAFT_832485</name>
</gene>
<dbReference type="InterPro" id="IPR052355">
    <property type="entry name" value="CENP-V-like"/>
</dbReference>